<proteinExistence type="predicted"/>
<evidence type="ECO:0000313" key="9">
    <source>
        <dbReference type="Proteomes" id="UP000502035"/>
    </source>
</evidence>
<accession>A0A6G7YJG0</accession>
<dbReference type="RefSeq" id="WP_166320569.1">
    <property type="nucleotide sequence ID" value="NZ_CP049866.1"/>
</dbReference>
<protein>
    <submittedName>
        <fullName evidence="8">Type II secretion system F family protein</fullName>
    </submittedName>
</protein>
<sequence length="295" mass="31813">MSSTLLLLLGAGMLFAALTLMLSLIGVVSTERRGLSRSLDAIAAINAVPDSMRKEELERPFAERVLGPLGDRFVNLGRKLVRADTAEKLQYRLNVAGNPPGWGVSRLIGLKVLGLIAFTTVGLFYLLAAGLPVVRVVIIAGLLGALGYVLPNILLHNAGEKRSKQMRNSLPDAIDLLTVSVEAGLGFDSAVSRVAMNTTGPLSEEFARLLQEMQLGVGRTQAMRAMSERSSIQDLKSFCMAMVQADNLGIPIGRVLRVQSAEMRVKRRQRAEEKAQQVPVRIMIPSSCSSCPACS</sequence>
<evidence type="ECO:0000256" key="6">
    <source>
        <dbReference type="SAM" id="Phobius"/>
    </source>
</evidence>
<feature type="domain" description="Type II secretion system protein GspF" evidence="7">
    <location>
        <begin position="174"/>
        <end position="285"/>
    </location>
</feature>
<dbReference type="InterPro" id="IPR018076">
    <property type="entry name" value="T2SS_GspF_dom"/>
</dbReference>
<evidence type="ECO:0000256" key="1">
    <source>
        <dbReference type="ARBA" id="ARBA00004651"/>
    </source>
</evidence>
<keyword evidence="5 6" id="KW-0472">Membrane</keyword>
<dbReference type="Proteomes" id="UP000502035">
    <property type="component" value="Chromosome"/>
</dbReference>
<organism evidence="8 9">
    <name type="scientific">Nocardioides piscis</name>
    <dbReference type="NCBI Taxonomy" id="2714938"/>
    <lineage>
        <taxon>Bacteria</taxon>
        <taxon>Bacillati</taxon>
        <taxon>Actinomycetota</taxon>
        <taxon>Actinomycetes</taxon>
        <taxon>Propionibacteriales</taxon>
        <taxon>Nocardioidaceae</taxon>
        <taxon>Nocardioides</taxon>
    </lineage>
</organism>
<keyword evidence="9" id="KW-1185">Reference proteome</keyword>
<dbReference type="PANTHER" id="PTHR35007:SF2">
    <property type="entry name" value="PILUS ASSEMBLE PROTEIN"/>
    <property type="match status" value="1"/>
</dbReference>
<reference evidence="8 9" key="1">
    <citation type="submission" date="2020-03" db="EMBL/GenBank/DDBJ databases">
        <title>Nocardioides sp. nov., isolated from fish.</title>
        <authorList>
            <person name="Hyun D.-W."/>
            <person name="Bae J.-W."/>
        </authorList>
    </citation>
    <scope>NUCLEOTIDE SEQUENCE [LARGE SCALE GENOMIC DNA]</scope>
    <source>
        <strain evidence="8 9">HDW12A</strain>
    </source>
</reference>
<evidence type="ECO:0000259" key="7">
    <source>
        <dbReference type="Pfam" id="PF00482"/>
    </source>
</evidence>
<dbReference type="PANTHER" id="PTHR35007">
    <property type="entry name" value="INTEGRAL MEMBRANE PROTEIN-RELATED"/>
    <property type="match status" value="1"/>
</dbReference>
<dbReference type="GO" id="GO:0005886">
    <property type="term" value="C:plasma membrane"/>
    <property type="evidence" value="ECO:0007669"/>
    <property type="project" value="UniProtKB-SubCell"/>
</dbReference>
<gene>
    <name evidence="8" type="ORF">G7071_17035</name>
</gene>
<evidence type="ECO:0000256" key="4">
    <source>
        <dbReference type="ARBA" id="ARBA00022989"/>
    </source>
</evidence>
<keyword evidence="3 6" id="KW-0812">Transmembrane</keyword>
<evidence type="ECO:0000256" key="2">
    <source>
        <dbReference type="ARBA" id="ARBA00022475"/>
    </source>
</evidence>
<evidence type="ECO:0000313" key="8">
    <source>
        <dbReference type="EMBL" id="QIK76884.1"/>
    </source>
</evidence>
<feature type="transmembrane region" description="Helical" evidence="6">
    <location>
        <begin position="133"/>
        <end position="155"/>
    </location>
</feature>
<name>A0A6G7YJG0_9ACTN</name>
<evidence type="ECO:0000256" key="5">
    <source>
        <dbReference type="ARBA" id="ARBA00023136"/>
    </source>
</evidence>
<feature type="transmembrane region" description="Helical" evidence="6">
    <location>
        <begin position="108"/>
        <end position="127"/>
    </location>
</feature>
<feature type="transmembrane region" description="Helical" evidence="6">
    <location>
        <begin position="6"/>
        <end position="28"/>
    </location>
</feature>
<dbReference type="KEGG" id="npi:G7071_17035"/>
<keyword evidence="2" id="KW-1003">Cell membrane</keyword>
<dbReference type="AlphaFoldDB" id="A0A6G7YJG0"/>
<dbReference type="Pfam" id="PF00482">
    <property type="entry name" value="T2SSF"/>
    <property type="match status" value="1"/>
</dbReference>
<comment type="subcellular location">
    <subcellularLocation>
        <location evidence="1">Cell membrane</location>
        <topology evidence="1">Multi-pass membrane protein</topology>
    </subcellularLocation>
</comment>
<keyword evidence="4 6" id="KW-1133">Transmembrane helix</keyword>
<dbReference type="EMBL" id="CP049866">
    <property type="protein sequence ID" value="QIK76884.1"/>
    <property type="molecule type" value="Genomic_DNA"/>
</dbReference>
<evidence type="ECO:0000256" key="3">
    <source>
        <dbReference type="ARBA" id="ARBA00022692"/>
    </source>
</evidence>